<feature type="region of interest" description="Disordered" evidence="4">
    <location>
        <begin position="612"/>
        <end position="632"/>
    </location>
</feature>
<keyword evidence="3" id="KW-0472">Membrane</keyword>
<organism evidence="7 8">
    <name type="scientific">Usitatibacter rugosus</name>
    <dbReference type="NCBI Taxonomy" id="2732067"/>
    <lineage>
        <taxon>Bacteria</taxon>
        <taxon>Pseudomonadati</taxon>
        <taxon>Pseudomonadota</taxon>
        <taxon>Betaproteobacteria</taxon>
        <taxon>Nitrosomonadales</taxon>
        <taxon>Usitatibacteraceae</taxon>
        <taxon>Usitatibacter</taxon>
    </lineage>
</organism>
<dbReference type="Gene3D" id="3.55.50.30">
    <property type="match status" value="1"/>
</dbReference>
<dbReference type="InterPro" id="IPR004846">
    <property type="entry name" value="T2SS/T3SS_dom"/>
</dbReference>
<sequence>MRRFVAPLTALLVVLGGCGTQPIAQPDAHLVVAPPVGAATQIPQPVRAVPLPPPPESRPMDLRYSVVVANQSVRDVLLAIARDTSINFDIHPGVEGAITLNAIDQTLPQILNRIQKQVDIRWEHEGQTISVMPDSPYLKSYRVDYVNMSRDVTGTIGVQSQVVGPGSGSSGSTGGSSSGYSSSSSQNSSLMKVELTQKNRFWETLERNIKDMLRETDKQLPEGSTETFVQGRATGQPARAVRRTPSNAATVPGAAGTVASVTAEAPNPQTAEYTESRLTFREAASVIVNPETGILTVRATGRQHERVGEFITQVTGSARRQVMIEATVVEVLLSDQYQSGVDWSSLALDGLGYSFRQSLTTTNLAAPNPFFSATYNNPNAPLGGSISGTVKLLDTFGKTRVLSSPKIMALNNQTAILKVVDNRVYFTITAQVTPGNTNANAIIVYTSTQNVVPVGFVMNVTPQISENDVVVLNVRPSISRIIGYVNDPNPDLARANVQSRIPEIQSREFESVLRVSSGQTAILGGLMQDSFEGNRTGVPIVSRIPIFGDAFAYRDDTSKKSELVIFLRPIVVREGTVEGDLPGYSRYLPGTEFFRDTQGPVPAFDEAMKRMEERKYDLTPNPVVPPPPGGQP</sequence>
<dbReference type="InterPro" id="IPR001775">
    <property type="entry name" value="GspD/PilQ"/>
</dbReference>
<dbReference type="GO" id="GO:0015627">
    <property type="term" value="C:type II protein secretion system complex"/>
    <property type="evidence" value="ECO:0007669"/>
    <property type="project" value="TreeGrafter"/>
</dbReference>
<dbReference type="RefSeq" id="WP_171094952.1">
    <property type="nucleotide sequence ID" value="NZ_CP053069.1"/>
</dbReference>
<evidence type="ECO:0000259" key="6">
    <source>
        <dbReference type="Pfam" id="PF07655"/>
    </source>
</evidence>
<dbReference type="Pfam" id="PF00263">
    <property type="entry name" value="Secretin"/>
    <property type="match status" value="1"/>
</dbReference>
<accession>A0A6M4GZD0</accession>
<feature type="compositionally biased region" description="Low complexity" evidence="4">
    <location>
        <begin position="178"/>
        <end position="188"/>
    </location>
</feature>
<dbReference type="AlphaFoldDB" id="A0A6M4GZD0"/>
<dbReference type="EMBL" id="CP053069">
    <property type="protein sequence ID" value="QJR12606.1"/>
    <property type="molecule type" value="Genomic_DNA"/>
</dbReference>
<dbReference type="KEGG" id="uru:DSM104443_03697"/>
<dbReference type="Pfam" id="PF07655">
    <property type="entry name" value="Secretin_N_2"/>
    <property type="match status" value="1"/>
</dbReference>
<evidence type="ECO:0000313" key="8">
    <source>
        <dbReference type="Proteomes" id="UP000501534"/>
    </source>
</evidence>
<keyword evidence="8" id="KW-1185">Reference proteome</keyword>
<feature type="region of interest" description="Disordered" evidence="4">
    <location>
        <begin position="220"/>
        <end position="239"/>
    </location>
</feature>
<feature type="domain" description="Type II/III secretion system secretin-like" evidence="5">
    <location>
        <begin position="393"/>
        <end position="573"/>
    </location>
</feature>
<name>A0A6M4GZD0_9PROT</name>
<dbReference type="PANTHER" id="PTHR30332">
    <property type="entry name" value="PROBABLE GENERAL SECRETION PATHWAY PROTEIN D"/>
    <property type="match status" value="1"/>
</dbReference>
<feature type="domain" description="Secretin N-terminal" evidence="6">
    <location>
        <begin position="140"/>
        <end position="216"/>
    </location>
</feature>
<dbReference type="InterPro" id="IPR050810">
    <property type="entry name" value="Bact_Secretion_Sys_Channel"/>
</dbReference>
<feature type="region of interest" description="Disordered" evidence="4">
    <location>
        <begin position="158"/>
        <end position="188"/>
    </location>
</feature>
<dbReference type="InterPro" id="IPR011514">
    <property type="entry name" value="Secretin_N_2"/>
</dbReference>
<dbReference type="PANTHER" id="PTHR30332:SF24">
    <property type="entry name" value="SECRETIN GSPD-RELATED"/>
    <property type="match status" value="1"/>
</dbReference>
<dbReference type="NCBIfam" id="TIGR02519">
    <property type="entry name" value="pilus_MshL"/>
    <property type="match status" value="1"/>
</dbReference>
<comment type="subcellular location">
    <subcellularLocation>
        <location evidence="1">Membrane</location>
    </subcellularLocation>
</comment>
<feature type="compositionally biased region" description="Gly residues" evidence="4">
    <location>
        <begin position="165"/>
        <end position="177"/>
    </location>
</feature>
<proteinExistence type="predicted"/>
<keyword evidence="2" id="KW-0732">Signal</keyword>
<evidence type="ECO:0000256" key="2">
    <source>
        <dbReference type="ARBA" id="ARBA00022729"/>
    </source>
</evidence>
<reference evidence="7 8" key="1">
    <citation type="submission" date="2020-04" db="EMBL/GenBank/DDBJ databases">
        <title>Usitatibacter rugosus gen. nov., sp. nov. and Usitatibacter palustris sp. nov., novel members of Usitatibacteraceae fam. nov. within the order Nitrosomonadales isolated from soil.</title>
        <authorList>
            <person name="Huber K.J."/>
            <person name="Neumann-Schaal M."/>
            <person name="Geppert A."/>
            <person name="Luckner M."/>
            <person name="Wanner G."/>
            <person name="Overmann J."/>
        </authorList>
    </citation>
    <scope>NUCLEOTIDE SEQUENCE [LARGE SCALE GENOMIC DNA]</scope>
    <source>
        <strain evidence="7 8">0125_3</strain>
    </source>
</reference>
<feature type="compositionally biased region" description="Pro residues" evidence="4">
    <location>
        <begin position="622"/>
        <end position="632"/>
    </location>
</feature>
<evidence type="ECO:0000259" key="5">
    <source>
        <dbReference type="Pfam" id="PF00263"/>
    </source>
</evidence>
<dbReference type="GO" id="GO:0009297">
    <property type="term" value="P:pilus assembly"/>
    <property type="evidence" value="ECO:0007669"/>
    <property type="project" value="InterPro"/>
</dbReference>
<dbReference type="GO" id="GO:0019867">
    <property type="term" value="C:outer membrane"/>
    <property type="evidence" value="ECO:0007669"/>
    <property type="project" value="InterPro"/>
</dbReference>
<dbReference type="GO" id="GO:0009306">
    <property type="term" value="P:protein secretion"/>
    <property type="evidence" value="ECO:0007669"/>
    <property type="project" value="InterPro"/>
</dbReference>
<dbReference type="Proteomes" id="UP000501534">
    <property type="component" value="Chromosome"/>
</dbReference>
<evidence type="ECO:0000313" key="7">
    <source>
        <dbReference type="EMBL" id="QJR12606.1"/>
    </source>
</evidence>
<evidence type="ECO:0000256" key="4">
    <source>
        <dbReference type="SAM" id="MobiDB-lite"/>
    </source>
</evidence>
<evidence type="ECO:0000256" key="3">
    <source>
        <dbReference type="ARBA" id="ARBA00023136"/>
    </source>
</evidence>
<dbReference type="PRINTS" id="PR00811">
    <property type="entry name" value="BCTERIALGSPD"/>
</dbReference>
<dbReference type="InterPro" id="IPR013358">
    <property type="entry name" value="Pilus_biogenesis_MshL"/>
</dbReference>
<protein>
    <submittedName>
        <fullName evidence="7">Type 3 secretion system secretin</fullName>
    </submittedName>
</protein>
<evidence type="ECO:0000256" key="1">
    <source>
        <dbReference type="ARBA" id="ARBA00004370"/>
    </source>
</evidence>
<dbReference type="PROSITE" id="PS51257">
    <property type="entry name" value="PROKAR_LIPOPROTEIN"/>
    <property type="match status" value="1"/>
</dbReference>
<gene>
    <name evidence="7" type="primary">sctC_2</name>
    <name evidence="7" type="ORF">DSM104443_03697</name>
</gene>